<dbReference type="Pfam" id="PF23562">
    <property type="entry name" value="AMP-binding_C_3"/>
    <property type="match status" value="1"/>
</dbReference>
<dbReference type="CDD" id="cd05907">
    <property type="entry name" value="VL_LC_FACS_like"/>
    <property type="match status" value="1"/>
</dbReference>
<gene>
    <name evidence="4" type="ORF">GALL_238930</name>
</gene>
<accession>A0A1J5RQ09</accession>
<sequence>MREHYIKPEEAVTLHGLFLERARRTPADKAYCYFDTQRDTWQTLSWGEMHAQVARWQAALQREELAAGDRVAIMLRNCPQWVMYEQAALSLGLVLVPLYVEDRPDNIAYIVNDARVRVLFFETAAQWQGLSTVLGQLACVQRFVSLENIAGHGVRHLQHVESWLPAQAEMQPERSRNRDALACIMYTSGTTGKPKGVMSSHHNIIHNAYGGLQTCTVHPHDSMLSFLPLSHAFERTAGYYMSMMAGASVAYARSIPLLADDLKIIRPTILVSVPRIYERIYNAIHAKLEEASPLRRKLFTLAVNVGWERFEYQQGRGKWSAKFLLWPVLKKLVADKLMERLGGRLRLSISGGAALPPKVSRLFIALGLPLIQGYGMTETSPVVSINRVGENLPSTVGQPLPGIEVRIGEQNALLVKGPCNMLGYWNNPEATAATIDEDGWLNTGDTASVSASGHITITGRIKEIIVMSNGEKLPPADMENAILRDRLFEQVVLYGEGHSYLIALAVLNVEQWQILARHLGLRADLPESLYDPRVEEQALRRIAEQIREFPGYAKVRRVMLSLDPWSVENGLQTPTLKLKRARVFQQYEKEIAHLYEGH</sequence>
<dbReference type="PANTHER" id="PTHR43272:SF33">
    <property type="entry name" value="AMP-BINDING DOMAIN-CONTAINING PROTEIN-RELATED"/>
    <property type="match status" value="1"/>
</dbReference>
<dbReference type="Pfam" id="PF00501">
    <property type="entry name" value="AMP-binding"/>
    <property type="match status" value="1"/>
</dbReference>
<dbReference type="PANTHER" id="PTHR43272">
    <property type="entry name" value="LONG-CHAIN-FATTY-ACID--COA LIGASE"/>
    <property type="match status" value="1"/>
</dbReference>
<dbReference type="GO" id="GO:0005524">
    <property type="term" value="F:ATP binding"/>
    <property type="evidence" value="ECO:0007669"/>
    <property type="project" value="UniProtKB-KW"/>
</dbReference>
<reference evidence="4" key="1">
    <citation type="submission" date="2016-10" db="EMBL/GenBank/DDBJ databases">
        <title>Sequence of Gallionella enrichment culture.</title>
        <authorList>
            <person name="Poehlein A."/>
            <person name="Muehling M."/>
            <person name="Daniel R."/>
        </authorList>
    </citation>
    <scope>NUCLEOTIDE SEQUENCE</scope>
</reference>
<keyword evidence="4" id="KW-0436">Ligase</keyword>
<dbReference type="InterPro" id="IPR020845">
    <property type="entry name" value="AMP-binding_CS"/>
</dbReference>
<dbReference type="GO" id="GO:0004467">
    <property type="term" value="F:long-chain fatty acid-CoA ligase activity"/>
    <property type="evidence" value="ECO:0007669"/>
    <property type="project" value="UniProtKB-EC"/>
</dbReference>
<dbReference type="AlphaFoldDB" id="A0A1J5RQ09"/>
<feature type="domain" description="AMP-dependent synthetase/ligase" evidence="3">
    <location>
        <begin position="20"/>
        <end position="425"/>
    </location>
</feature>
<keyword evidence="1" id="KW-0547">Nucleotide-binding</keyword>
<dbReference type="EMBL" id="MLJW01000192">
    <property type="protein sequence ID" value="OIQ94164.1"/>
    <property type="molecule type" value="Genomic_DNA"/>
</dbReference>
<dbReference type="InterPro" id="IPR042099">
    <property type="entry name" value="ANL_N_sf"/>
</dbReference>
<keyword evidence="2" id="KW-0067">ATP-binding</keyword>
<organism evidence="4">
    <name type="scientific">mine drainage metagenome</name>
    <dbReference type="NCBI Taxonomy" id="410659"/>
    <lineage>
        <taxon>unclassified sequences</taxon>
        <taxon>metagenomes</taxon>
        <taxon>ecological metagenomes</taxon>
    </lineage>
</organism>
<dbReference type="GO" id="GO:0016020">
    <property type="term" value="C:membrane"/>
    <property type="evidence" value="ECO:0007669"/>
    <property type="project" value="TreeGrafter"/>
</dbReference>
<evidence type="ECO:0000259" key="3">
    <source>
        <dbReference type="Pfam" id="PF00501"/>
    </source>
</evidence>
<dbReference type="PROSITE" id="PS00455">
    <property type="entry name" value="AMP_BINDING"/>
    <property type="match status" value="1"/>
</dbReference>
<name>A0A1J5RQ09_9ZZZZ</name>
<evidence type="ECO:0000313" key="4">
    <source>
        <dbReference type="EMBL" id="OIQ94164.1"/>
    </source>
</evidence>
<dbReference type="SUPFAM" id="SSF56801">
    <property type="entry name" value="Acetyl-CoA synthetase-like"/>
    <property type="match status" value="1"/>
</dbReference>
<dbReference type="Gene3D" id="3.40.50.12780">
    <property type="entry name" value="N-terminal domain of ligase-like"/>
    <property type="match status" value="1"/>
</dbReference>
<comment type="caution">
    <text evidence="4">The sequence shown here is derived from an EMBL/GenBank/DDBJ whole genome shotgun (WGS) entry which is preliminary data.</text>
</comment>
<proteinExistence type="predicted"/>
<protein>
    <submittedName>
        <fullName evidence="4">Long-chain-fatty-acid--CoA ligase FadD15</fullName>
        <ecNumber evidence="4">6.2.1.3</ecNumber>
    </submittedName>
</protein>
<evidence type="ECO:0000256" key="1">
    <source>
        <dbReference type="ARBA" id="ARBA00022741"/>
    </source>
</evidence>
<evidence type="ECO:0000256" key="2">
    <source>
        <dbReference type="ARBA" id="ARBA00022840"/>
    </source>
</evidence>
<dbReference type="InterPro" id="IPR000873">
    <property type="entry name" value="AMP-dep_synth/lig_dom"/>
</dbReference>
<dbReference type="EC" id="6.2.1.3" evidence="4"/>